<reference evidence="1" key="1">
    <citation type="submission" date="2024-02" db="EMBL/GenBank/DDBJ databases">
        <authorList>
            <consortium name="ELIXIR-Norway"/>
            <consortium name="Elixir Norway"/>
        </authorList>
    </citation>
    <scope>NUCLEOTIDE SEQUENCE</scope>
</reference>
<evidence type="ECO:0000313" key="1">
    <source>
        <dbReference type="EMBL" id="CAK9228691.1"/>
    </source>
</evidence>
<sequence length="124" mass="13018">MAFRRGSGSLSTRTKARYRASVGALLFISVIAPLTILAGQASKLFTSGGSYLLTGSLDLSETDDIIRRSALEAVESRIPREVVGIVGANPGGSELLNRNIIGGNDLLSSYGGSRRCGRCQSAEL</sequence>
<name>A0ABP0US62_9BRYO</name>
<dbReference type="Proteomes" id="UP001497512">
    <property type="component" value="Chromosome 6"/>
</dbReference>
<evidence type="ECO:0000313" key="2">
    <source>
        <dbReference type="Proteomes" id="UP001497512"/>
    </source>
</evidence>
<accession>A0ABP0US62</accession>
<proteinExistence type="predicted"/>
<gene>
    <name evidence="1" type="ORF">CSSPTR1EN2_LOCUS19331</name>
</gene>
<dbReference type="EMBL" id="OZ019898">
    <property type="protein sequence ID" value="CAK9228691.1"/>
    <property type="molecule type" value="Genomic_DNA"/>
</dbReference>
<protein>
    <submittedName>
        <fullName evidence="1">Uncharacterized protein</fullName>
    </submittedName>
</protein>
<organism evidence="1 2">
    <name type="scientific">Sphagnum troendelagicum</name>
    <dbReference type="NCBI Taxonomy" id="128251"/>
    <lineage>
        <taxon>Eukaryota</taxon>
        <taxon>Viridiplantae</taxon>
        <taxon>Streptophyta</taxon>
        <taxon>Embryophyta</taxon>
        <taxon>Bryophyta</taxon>
        <taxon>Sphagnophytina</taxon>
        <taxon>Sphagnopsida</taxon>
        <taxon>Sphagnales</taxon>
        <taxon>Sphagnaceae</taxon>
        <taxon>Sphagnum</taxon>
    </lineage>
</organism>
<keyword evidence="2" id="KW-1185">Reference proteome</keyword>